<name>F7BHZ9_CIOIN</name>
<keyword evidence="3" id="KW-1185">Reference proteome</keyword>
<keyword evidence="1" id="KW-0175">Coiled coil</keyword>
<evidence type="ECO:0000256" key="1">
    <source>
        <dbReference type="SAM" id="Coils"/>
    </source>
</evidence>
<proteinExistence type="predicted"/>
<protein>
    <submittedName>
        <fullName evidence="2">Uncharacterized protein</fullName>
    </submittedName>
</protein>
<dbReference type="Ensembl" id="ENSCINT00000026632.2">
    <property type="protein sequence ID" value="ENSCINP00000026386.2"/>
    <property type="gene ID" value="ENSCING00000014656.2"/>
</dbReference>
<reference evidence="2" key="3">
    <citation type="submission" date="2025-08" db="UniProtKB">
        <authorList>
            <consortium name="Ensembl"/>
        </authorList>
    </citation>
    <scope>IDENTIFICATION</scope>
</reference>
<evidence type="ECO:0000313" key="3">
    <source>
        <dbReference type="Proteomes" id="UP000008144"/>
    </source>
</evidence>
<sequence length="223" mass="25523">MSLIAALNNEAQNSDASVDLKPSVSPTLVLNLKSEVATLRQQLGKREMELSELASVHQEMIEQRSMVEGELEVMKKKALEADAKLSEIKAESEAAIRQNANDKQELAMIRRRSLVGGGGGQIITQMYETILMRYEKLNSSHEELRRRIVEECEKKAKLEKQLENARKYDPPIGAERDSLLRQAQIMNEKIESLMRDLTRVREERTMVKREYSLVMSERDAVHK</sequence>
<dbReference type="InParanoid" id="F7BHZ9"/>
<reference evidence="3" key="1">
    <citation type="journal article" date="2002" name="Science">
        <title>The draft genome of Ciona intestinalis: insights into chordate and vertebrate origins.</title>
        <authorList>
            <person name="Dehal P."/>
            <person name="Satou Y."/>
            <person name="Campbell R.K."/>
            <person name="Chapman J."/>
            <person name="Degnan B."/>
            <person name="De Tomaso A."/>
            <person name="Davidson B."/>
            <person name="Di Gregorio A."/>
            <person name="Gelpke M."/>
            <person name="Goodstein D.M."/>
            <person name="Harafuji N."/>
            <person name="Hastings K.E."/>
            <person name="Ho I."/>
            <person name="Hotta K."/>
            <person name="Huang W."/>
            <person name="Kawashima T."/>
            <person name="Lemaire P."/>
            <person name="Martinez D."/>
            <person name="Meinertzhagen I.A."/>
            <person name="Necula S."/>
            <person name="Nonaka M."/>
            <person name="Putnam N."/>
            <person name="Rash S."/>
            <person name="Saiga H."/>
            <person name="Satake M."/>
            <person name="Terry A."/>
            <person name="Yamada L."/>
            <person name="Wang H.G."/>
            <person name="Awazu S."/>
            <person name="Azumi K."/>
            <person name="Boore J."/>
            <person name="Branno M."/>
            <person name="Chin-Bow S."/>
            <person name="DeSantis R."/>
            <person name="Doyle S."/>
            <person name="Francino P."/>
            <person name="Keys D.N."/>
            <person name="Haga S."/>
            <person name="Hayashi H."/>
            <person name="Hino K."/>
            <person name="Imai K.S."/>
            <person name="Inaba K."/>
            <person name="Kano S."/>
            <person name="Kobayashi K."/>
            <person name="Kobayashi M."/>
            <person name="Lee B.I."/>
            <person name="Makabe K.W."/>
            <person name="Manohar C."/>
            <person name="Matassi G."/>
            <person name="Medina M."/>
            <person name="Mochizuki Y."/>
            <person name="Mount S."/>
            <person name="Morishita T."/>
            <person name="Miura S."/>
            <person name="Nakayama A."/>
            <person name="Nishizaka S."/>
            <person name="Nomoto H."/>
            <person name="Ohta F."/>
            <person name="Oishi K."/>
            <person name="Rigoutsos I."/>
            <person name="Sano M."/>
            <person name="Sasaki A."/>
            <person name="Sasakura Y."/>
            <person name="Shoguchi E."/>
            <person name="Shin-i T."/>
            <person name="Spagnuolo A."/>
            <person name="Stainier D."/>
            <person name="Suzuki M.M."/>
            <person name="Tassy O."/>
            <person name="Takatori N."/>
            <person name="Tokuoka M."/>
            <person name="Yagi K."/>
            <person name="Yoshizaki F."/>
            <person name="Wada S."/>
            <person name="Zhang C."/>
            <person name="Hyatt P.D."/>
            <person name="Larimer F."/>
            <person name="Detter C."/>
            <person name="Doggett N."/>
            <person name="Glavina T."/>
            <person name="Hawkins T."/>
            <person name="Richardson P."/>
            <person name="Lucas S."/>
            <person name="Kohara Y."/>
            <person name="Levine M."/>
            <person name="Satoh N."/>
            <person name="Rokhsar D.S."/>
        </authorList>
    </citation>
    <scope>NUCLEOTIDE SEQUENCE [LARGE SCALE GENOMIC DNA]</scope>
</reference>
<dbReference type="GeneTree" id="ENSGT00390000000330"/>
<dbReference type="AlphaFoldDB" id="F7BHZ9"/>
<evidence type="ECO:0000313" key="2">
    <source>
        <dbReference type="Ensembl" id="ENSCINP00000026386.2"/>
    </source>
</evidence>
<accession>F7BHZ9</accession>
<dbReference type="HOGENOM" id="CLU_1165475_0_0_1"/>
<feature type="coiled-coil region" evidence="1">
    <location>
        <begin position="71"/>
        <end position="210"/>
    </location>
</feature>
<organism evidence="2 3">
    <name type="scientific">Ciona intestinalis</name>
    <name type="common">Transparent sea squirt</name>
    <name type="synonym">Ascidia intestinalis</name>
    <dbReference type="NCBI Taxonomy" id="7719"/>
    <lineage>
        <taxon>Eukaryota</taxon>
        <taxon>Metazoa</taxon>
        <taxon>Chordata</taxon>
        <taxon>Tunicata</taxon>
        <taxon>Ascidiacea</taxon>
        <taxon>Phlebobranchia</taxon>
        <taxon>Cionidae</taxon>
        <taxon>Ciona</taxon>
    </lineage>
</organism>
<dbReference type="FunCoup" id="F7BHZ9">
    <property type="interactions" value="1"/>
</dbReference>
<reference evidence="2" key="4">
    <citation type="submission" date="2025-09" db="UniProtKB">
        <authorList>
            <consortium name="Ensembl"/>
        </authorList>
    </citation>
    <scope>IDENTIFICATION</scope>
</reference>
<dbReference type="Proteomes" id="UP000008144">
    <property type="component" value="Chromosome 6"/>
</dbReference>
<reference evidence="2" key="2">
    <citation type="journal article" date="2008" name="Genome Biol.">
        <title>Improved genome assembly and evidence-based global gene model set for the chordate Ciona intestinalis: new insight into intron and operon populations.</title>
        <authorList>
            <person name="Satou Y."/>
            <person name="Mineta K."/>
            <person name="Ogasawara M."/>
            <person name="Sasakura Y."/>
            <person name="Shoguchi E."/>
            <person name="Ueno K."/>
            <person name="Yamada L."/>
            <person name="Matsumoto J."/>
            <person name="Wasserscheid J."/>
            <person name="Dewar K."/>
            <person name="Wiley G.B."/>
            <person name="Macmil S.L."/>
            <person name="Roe B.A."/>
            <person name="Zeller R.W."/>
            <person name="Hastings K.E."/>
            <person name="Lemaire P."/>
            <person name="Lindquist E."/>
            <person name="Endo T."/>
            <person name="Hotta K."/>
            <person name="Inaba K."/>
        </authorList>
    </citation>
    <scope>NUCLEOTIDE SEQUENCE [LARGE SCALE GENOMIC DNA]</scope>
    <source>
        <strain evidence="2">wild type</strain>
    </source>
</reference>
<dbReference type="EMBL" id="EAAA01002283">
    <property type="status" value="NOT_ANNOTATED_CDS"/>
    <property type="molecule type" value="Genomic_DNA"/>
</dbReference>
<dbReference type="OMA" id="MYETILM"/>